<feature type="compositionally biased region" description="Polar residues" evidence="1">
    <location>
        <begin position="816"/>
        <end position="831"/>
    </location>
</feature>
<dbReference type="InterPro" id="IPR045402">
    <property type="entry name" value="GAP1-N2"/>
</dbReference>
<evidence type="ECO:0000313" key="5">
    <source>
        <dbReference type="EMBL" id="MFD0958440.1"/>
    </source>
</evidence>
<reference evidence="6" key="1">
    <citation type="journal article" date="2019" name="Int. J. Syst. Evol. Microbiol.">
        <title>The Global Catalogue of Microorganisms (GCM) 10K type strain sequencing project: providing services to taxonomists for standard genome sequencing and annotation.</title>
        <authorList>
            <consortium name="The Broad Institute Genomics Platform"/>
            <consortium name="The Broad Institute Genome Sequencing Center for Infectious Disease"/>
            <person name="Wu L."/>
            <person name="Ma J."/>
        </authorList>
    </citation>
    <scope>NUCLEOTIDE SEQUENCE [LARGE SCALE GENOMIC DNA]</scope>
    <source>
        <strain evidence="6">CCUG 59129</strain>
    </source>
</reference>
<evidence type="ECO:0000256" key="1">
    <source>
        <dbReference type="SAM" id="MobiDB-lite"/>
    </source>
</evidence>
<feature type="transmembrane region" description="Helical" evidence="2">
    <location>
        <begin position="765"/>
        <end position="785"/>
    </location>
</feature>
<protein>
    <submittedName>
        <fullName evidence="5">Uncharacterized protein</fullName>
    </submittedName>
</protein>
<evidence type="ECO:0000259" key="3">
    <source>
        <dbReference type="Pfam" id="PF20013"/>
    </source>
</evidence>
<evidence type="ECO:0000313" key="6">
    <source>
        <dbReference type="Proteomes" id="UP001596989"/>
    </source>
</evidence>
<dbReference type="Proteomes" id="UP001596989">
    <property type="component" value="Unassembled WGS sequence"/>
</dbReference>
<name>A0ABW3HLT5_9BACL</name>
<dbReference type="Pfam" id="PF20013">
    <property type="entry name" value="GAP1-N2"/>
    <property type="match status" value="1"/>
</dbReference>
<dbReference type="RefSeq" id="WP_377562212.1">
    <property type="nucleotide sequence ID" value="NZ_JBHTJZ010000005.1"/>
</dbReference>
<organism evidence="5 6">
    <name type="scientific">Paenibacillus chungangensis</name>
    <dbReference type="NCBI Taxonomy" id="696535"/>
    <lineage>
        <taxon>Bacteria</taxon>
        <taxon>Bacillati</taxon>
        <taxon>Bacillota</taxon>
        <taxon>Bacilli</taxon>
        <taxon>Bacillales</taxon>
        <taxon>Paenibacillaceae</taxon>
        <taxon>Paenibacillus</taxon>
    </lineage>
</organism>
<proteinExistence type="predicted"/>
<feature type="domain" description="GTPase-associated protein 1 N-terminal" evidence="3">
    <location>
        <begin position="10"/>
        <end position="145"/>
    </location>
</feature>
<feature type="region of interest" description="Disordered" evidence="1">
    <location>
        <begin position="789"/>
        <end position="840"/>
    </location>
</feature>
<accession>A0ABW3HLT5</accession>
<dbReference type="EMBL" id="JBHTJZ010000005">
    <property type="protein sequence ID" value="MFD0958440.1"/>
    <property type="molecule type" value="Genomic_DNA"/>
</dbReference>
<evidence type="ECO:0000256" key="2">
    <source>
        <dbReference type="SAM" id="Phobius"/>
    </source>
</evidence>
<comment type="caution">
    <text evidence="5">The sequence shown here is derived from an EMBL/GenBank/DDBJ whole genome shotgun (WGS) entry which is preliminary data.</text>
</comment>
<evidence type="ECO:0000259" key="4">
    <source>
        <dbReference type="Pfam" id="PF20014"/>
    </source>
</evidence>
<dbReference type="Pfam" id="PF20014">
    <property type="entry name" value="GAP1-M"/>
    <property type="match status" value="1"/>
</dbReference>
<keyword evidence="6" id="KW-1185">Reference proteome</keyword>
<keyword evidence="2" id="KW-1133">Transmembrane helix</keyword>
<sequence length="840" mass="94173">MRDNKPRTAIQQQMYTRERRGIFRSTEGYDTIAKSDGLDSIFVKKVLHPLCVYDAPAALATDGVKEESAYPESLHLLHLDGGTVVLGRSVYKGADFTGLRSTFFTHNYILPGGELQANDYRSWLSAEFVDTYAIESGTELRELDALPQAAPGIEDEAASSILASLGFQAREFKALLHAMMQSLAGKKKVYVALDVPISRLSHEAKRLLVVLYRCLPRAYRETLGFMTYSKEPVSRKGIHLTFVEPGSLRAGDRETEKEFVFDMTSGRIMNIDMEKLHYPFLVYAWSAVESNFEWEGFHPFADQMLEGMDSTCALAPSTYHDLAELYAAAEYGEERLGELDSSLLSRSLPYLRTPGAMENKVQLHDLLLARFDLHYDKLLQGEIPQEDILSLYLQYYGIVGKLMENKLVGFMVLAVTNAYKTGDEDAVARLYDVIESDEMLGLAFFSKVVAEARFADKLFFPYLARKLKEVQLHNWIGLLMEWGRSFPRLFQYEQLYATARHSLGAKLAKERHRLAAADLLVQQLLQVEAGAKHGGSKADIGAVGLGKELELAVYDTLLAGISFDRLTRHELANAEFLGDSGRLRRWNEGLQDPGRMAASRKLRALYAWFVLKESGESLLRGLDQDEACSLQEIGRDLLARDLREDEFEGLIPAFLQGPSWDLVDFDGLFQFLHEHCAEKETIYRFILWTETSPYFMRARGFVPAYRTALQRYFTKHDRTALKSRANWKNSFNGSGDRLKAALKEIQLELSSPLVRLLRNNRRGTLLLSVAGVGVALVAAGIVTALSGKDEQTMTPDQPSTTEVSPVPTPDTVQEPGITQQPTEGTGASPTPSAGIRRQFN</sequence>
<gene>
    <name evidence="5" type="ORF">ACFQ2I_03480</name>
</gene>
<dbReference type="InterPro" id="IPR045401">
    <property type="entry name" value="GAP1-M"/>
</dbReference>
<feature type="compositionally biased region" description="Low complexity" evidence="1">
    <location>
        <begin position="798"/>
        <end position="812"/>
    </location>
</feature>
<feature type="domain" description="GTPase-associated protein 1 middle" evidence="4">
    <location>
        <begin position="163"/>
        <end position="264"/>
    </location>
</feature>
<keyword evidence="2" id="KW-0472">Membrane</keyword>
<keyword evidence="2" id="KW-0812">Transmembrane</keyword>